<sequence length="267" mass="31057">MEKFQKYCLSLLVFVVYVNLQSQVNCNTIEGEDCKKACEIYNSLESVGQGDRKSQEGFDTAIELCPTFSNVYKEKSVPYLKSGDFITWKIWIDKAVNLEPKMHLGYRGWCKYQFLRDYKGAIADIEALEKMYPTGYLGYSSNGDYELHIVKGLCYSALGGKEKAISIIENQLSKKDHNIGFYDYYQLGVIYFETGKYDKALENFERQSKENDFAENIYFKSKVSKVRNKDYLDLKKLALATYDQGKTMKDGYTHHFNKVYRKEIEEL</sequence>
<dbReference type="eggNOG" id="COG0457">
    <property type="taxonomic scope" value="Bacteria"/>
</dbReference>
<dbReference type="EMBL" id="JPRJ01000002">
    <property type="protein sequence ID" value="KFF30119.1"/>
    <property type="molecule type" value="Genomic_DNA"/>
</dbReference>
<keyword evidence="3" id="KW-1185">Reference proteome</keyword>
<dbReference type="SUPFAM" id="SSF48452">
    <property type="entry name" value="TPR-like"/>
    <property type="match status" value="1"/>
</dbReference>
<dbReference type="InterPro" id="IPR019734">
    <property type="entry name" value="TPR_rpt"/>
</dbReference>
<evidence type="ECO:0000313" key="2">
    <source>
        <dbReference type="EMBL" id="KFF30119.1"/>
    </source>
</evidence>
<organism evidence="2 3">
    <name type="scientific">Chryseobacterium piperi</name>
    <dbReference type="NCBI Taxonomy" id="558152"/>
    <lineage>
        <taxon>Bacteria</taxon>
        <taxon>Pseudomonadati</taxon>
        <taxon>Bacteroidota</taxon>
        <taxon>Flavobacteriia</taxon>
        <taxon>Flavobacteriales</taxon>
        <taxon>Weeksellaceae</taxon>
        <taxon>Chryseobacterium group</taxon>
        <taxon>Chryseobacterium</taxon>
    </lineage>
</organism>
<dbReference type="Gene3D" id="1.25.40.10">
    <property type="entry name" value="Tetratricopeptide repeat domain"/>
    <property type="match status" value="2"/>
</dbReference>
<gene>
    <name evidence="2" type="ORF">IQ37_02880</name>
</gene>
<dbReference type="OrthoDB" id="935812at2"/>
<dbReference type="Proteomes" id="UP000028709">
    <property type="component" value="Unassembled WGS sequence"/>
</dbReference>
<protein>
    <submittedName>
        <fullName evidence="2">Uncharacterized protein</fullName>
    </submittedName>
</protein>
<name>A0A086BMF5_9FLAO</name>
<evidence type="ECO:0000313" key="3">
    <source>
        <dbReference type="Proteomes" id="UP000028709"/>
    </source>
</evidence>
<keyword evidence="1" id="KW-0802">TPR repeat</keyword>
<feature type="repeat" description="TPR" evidence="1">
    <location>
        <begin position="181"/>
        <end position="214"/>
    </location>
</feature>
<dbReference type="InterPro" id="IPR011990">
    <property type="entry name" value="TPR-like_helical_dom_sf"/>
</dbReference>
<accession>A0A086BMF5</accession>
<dbReference type="SMART" id="SM00028">
    <property type="entry name" value="TPR"/>
    <property type="match status" value="2"/>
</dbReference>
<dbReference type="Pfam" id="PF13181">
    <property type="entry name" value="TPR_8"/>
    <property type="match status" value="1"/>
</dbReference>
<dbReference type="STRING" id="558152.IQ37_02880"/>
<proteinExistence type="predicted"/>
<reference evidence="2 3" key="1">
    <citation type="submission" date="2014-07" db="EMBL/GenBank/DDBJ databases">
        <title>Genome of Chryseobacterium piperi CTM.</title>
        <authorList>
            <person name="Pipes S.E."/>
            <person name="Stropko S.J."/>
            <person name="Newman J.D."/>
        </authorList>
    </citation>
    <scope>NUCLEOTIDE SEQUENCE [LARGE SCALE GENOMIC DNA]</scope>
    <source>
        <strain evidence="2 3">CTM</strain>
    </source>
</reference>
<dbReference type="RefSeq" id="WP_034681452.1">
    <property type="nucleotide sequence ID" value="NZ_CP023049.2"/>
</dbReference>
<comment type="caution">
    <text evidence="2">The sequence shown here is derived from an EMBL/GenBank/DDBJ whole genome shotgun (WGS) entry which is preliminary data.</text>
</comment>
<evidence type="ECO:0000256" key="1">
    <source>
        <dbReference type="PROSITE-ProRule" id="PRU00339"/>
    </source>
</evidence>
<dbReference type="AlphaFoldDB" id="A0A086BMF5"/>
<dbReference type="PROSITE" id="PS50005">
    <property type="entry name" value="TPR"/>
    <property type="match status" value="1"/>
</dbReference>
<dbReference type="KEGG" id="cpip:CJF12_15135"/>